<dbReference type="CDD" id="cd10747">
    <property type="entry name" value="DnaJ_C"/>
    <property type="match status" value="1"/>
</dbReference>
<keyword evidence="5 14" id="KW-0479">Metal-binding</keyword>
<feature type="binding site" evidence="14">
    <location>
        <position position="190"/>
    </location>
    <ligand>
        <name>Zn(2+)</name>
        <dbReference type="ChEBI" id="CHEBI:29105"/>
        <label>2</label>
    </ligand>
</feature>
<feature type="repeat" description="CXXCXGXG motif" evidence="14">
    <location>
        <begin position="151"/>
        <end position="158"/>
    </location>
</feature>
<feature type="repeat" description="CXXCXGXG motif" evidence="14">
    <location>
        <begin position="204"/>
        <end position="211"/>
    </location>
</feature>
<keyword evidence="8 14" id="KW-0862">Zinc</keyword>
<dbReference type="InterPro" id="IPR001305">
    <property type="entry name" value="HSP_DnaJ_Cys-rich_dom"/>
</dbReference>
<dbReference type="InterPro" id="IPR002939">
    <property type="entry name" value="DnaJ_C"/>
</dbReference>
<comment type="domain">
    <text evidence="14">The J domain is necessary and sufficient to stimulate DnaK ATPase activity. Zinc center 1 plays an important role in the autonomous, DnaK-independent chaperone activity of DnaJ. Zinc center 2 is essential for interaction with DnaK and for DnaJ activity.</text>
</comment>
<dbReference type="SUPFAM" id="SSF57938">
    <property type="entry name" value="DnaJ/Hsp40 cysteine-rich domain"/>
    <property type="match status" value="1"/>
</dbReference>
<feature type="repeat" description="CXXCXGXG motif" evidence="14">
    <location>
        <begin position="168"/>
        <end position="175"/>
    </location>
</feature>
<keyword evidence="9 14" id="KW-0346">Stress response</keyword>
<dbReference type="PANTHER" id="PTHR43096:SF48">
    <property type="entry name" value="CHAPERONE PROTEIN DNAJ"/>
    <property type="match status" value="1"/>
</dbReference>
<dbReference type="SUPFAM" id="SSF49493">
    <property type="entry name" value="HSP40/DnaJ peptide-binding domain"/>
    <property type="match status" value="2"/>
</dbReference>
<evidence type="ECO:0000256" key="12">
    <source>
        <dbReference type="ARBA" id="ARBA00061004"/>
    </source>
</evidence>
<dbReference type="SUPFAM" id="SSF46565">
    <property type="entry name" value="Chaperone J-domain"/>
    <property type="match status" value="1"/>
</dbReference>
<evidence type="ECO:0000256" key="1">
    <source>
        <dbReference type="ARBA" id="ARBA00004496"/>
    </source>
</evidence>
<gene>
    <name evidence="14 18" type="primary">dnaJ</name>
    <name evidence="18" type="ORF">Enr8_45170</name>
</gene>
<evidence type="ECO:0000256" key="7">
    <source>
        <dbReference type="ARBA" id="ARBA00022771"/>
    </source>
</evidence>
<dbReference type="PRINTS" id="PR00625">
    <property type="entry name" value="JDOMAIN"/>
</dbReference>
<dbReference type="Proteomes" id="UP000318878">
    <property type="component" value="Unassembled WGS sequence"/>
</dbReference>
<evidence type="ECO:0000256" key="13">
    <source>
        <dbReference type="ARBA" id="ARBA00067609"/>
    </source>
</evidence>
<dbReference type="FunFam" id="2.60.260.20:FF:000004">
    <property type="entry name" value="Molecular chaperone DnaJ"/>
    <property type="match status" value="1"/>
</dbReference>
<dbReference type="Pfam" id="PF00226">
    <property type="entry name" value="DnaJ"/>
    <property type="match status" value="1"/>
</dbReference>
<dbReference type="FunFam" id="2.10.230.10:FF:000002">
    <property type="entry name" value="Molecular chaperone DnaJ"/>
    <property type="match status" value="1"/>
</dbReference>
<dbReference type="GO" id="GO:0006260">
    <property type="term" value="P:DNA replication"/>
    <property type="evidence" value="ECO:0007669"/>
    <property type="project" value="UniProtKB-KW"/>
</dbReference>
<dbReference type="AlphaFoldDB" id="A0A5C5UU21"/>
<feature type="zinc finger region" description="CR-type" evidence="15">
    <location>
        <begin position="138"/>
        <end position="216"/>
    </location>
</feature>
<dbReference type="Gene3D" id="2.10.230.10">
    <property type="entry name" value="Heat shock protein DnaJ, cysteine-rich domain"/>
    <property type="match status" value="1"/>
</dbReference>
<dbReference type="GO" id="GO:0008270">
    <property type="term" value="F:zinc ion binding"/>
    <property type="evidence" value="ECO:0007669"/>
    <property type="project" value="UniProtKB-UniRule"/>
</dbReference>
<evidence type="ECO:0000256" key="10">
    <source>
        <dbReference type="ARBA" id="ARBA00023186"/>
    </source>
</evidence>
<feature type="binding site" evidence="14">
    <location>
        <position position="151"/>
    </location>
    <ligand>
        <name>Zn(2+)</name>
        <dbReference type="ChEBI" id="CHEBI:29105"/>
        <label>1</label>
    </ligand>
</feature>
<comment type="subcellular location">
    <subcellularLocation>
        <location evidence="1 14">Cytoplasm</location>
    </subcellularLocation>
</comment>
<dbReference type="Pfam" id="PF01556">
    <property type="entry name" value="DnaJ_C"/>
    <property type="match status" value="1"/>
</dbReference>
<dbReference type="PANTHER" id="PTHR43096">
    <property type="entry name" value="DNAJ HOMOLOG 1, MITOCHONDRIAL-RELATED"/>
    <property type="match status" value="1"/>
</dbReference>
<dbReference type="HAMAP" id="MF_01152">
    <property type="entry name" value="DnaJ"/>
    <property type="match status" value="1"/>
</dbReference>
<comment type="subunit">
    <text evidence="2 14">Homodimer.</text>
</comment>
<dbReference type="InterPro" id="IPR008971">
    <property type="entry name" value="HSP40/DnaJ_pept-bd"/>
</dbReference>
<dbReference type="NCBIfam" id="NF008035">
    <property type="entry name" value="PRK10767.1"/>
    <property type="match status" value="1"/>
</dbReference>
<evidence type="ECO:0000256" key="5">
    <source>
        <dbReference type="ARBA" id="ARBA00022723"/>
    </source>
</evidence>
<dbReference type="Gene3D" id="2.60.260.20">
    <property type="entry name" value="Urease metallochaperone UreE, N-terminal domain"/>
    <property type="match status" value="2"/>
</dbReference>
<evidence type="ECO:0000313" key="19">
    <source>
        <dbReference type="Proteomes" id="UP000318878"/>
    </source>
</evidence>
<comment type="function">
    <text evidence="11 14">Participates actively in the response to hyperosmotic and heat shock by preventing the aggregation of stress-denatured proteins and by disaggregating proteins, also in an autonomous, DnaK-independent fashion. Unfolded proteins bind initially to DnaJ; upon interaction with the DnaJ-bound protein, DnaK hydrolyzes its bound ATP, resulting in the formation of a stable complex. GrpE releases ADP from DnaK; ATP binding to DnaK triggers the release of the substrate protein, thus completing the reaction cycle. Several rounds of ATP-dependent interactions between DnaJ, DnaK and GrpE are required for fully efficient folding. Also involved, together with DnaK and GrpE, in the DNA replication of plasmids through activation of initiation proteins.</text>
</comment>
<dbReference type="InterPro" id="IPR036869">
    <property type="entry name" value="J_dom_sf"/>
</dbReference>
<keyword evidence="19" id="KW-1185">Reference proteome</keyword>
<feature type="binding site" evidence="14">
    <location>
        <position position="193"/>
    </location>
    <ligand>
        <name>Zn(2+)</name>
        <dbReference type="ChEBI" id="CHEBI:29105"/>
        <label>2</label>
    </ligand>
</feature>
<evidence type="ECO:0000259" key="16">
    <source>
        <dbReference type="PROSITE" id="PS50076"/>
    </source>
</evidence>
<evidence type="ECO:0000256" key="6">
    <source>
        <dbReference type="ARBA" id="ARBA00022737"/>
    </source>
</evidence>
<dbReference type="RefSeq" id="WP_146435939.1">
    <property type="nucleotide sequence ID" value="NZ_SJPF01000006.1"/>
</dbReference>
<keyword evidence="3 14" id="KW-0963">Cytoplasm</keyword>
<evidence type="ECO:0000256" key="4">
    <source>
        <dbReference type="ARBA" id="ARBA00022705"/>
    </source>
</evidence>
<feature type="binding site" evidence="14">
    <location>
        <position position="154"/>
    </location>
    <ligand>
        <name>Zn(2+)</name>
        <dbReference type="ChEBI" id="CHEBI:29105"/>
        <label>1</label>
    </ligand>
</feature>
<dbReference type="PROSITE" id="PS00636">
    <property type="entry name" value="DNAJ_1"/>
    <property type="match status" value="1"/>
</dbReference>
<dbReference type="Gene3D" id="1.10.287.110">
    <property type="entry name" value="DnaJ domain"/>
    <property type="match status" value="1"/>
</dbReference>
<evidence type="ECO:0000256" key="15">
    <source>
        <dbReference type="PROSITE-ProRule" id="PRU00546"/>
    </source>
</evidence>
<dbReference type="GO" id="GO:0005524">
    <property type="term" value="F:ATP binding"/>
    <property type="evidence" value="ECO:0007669"/>
    <property type="project" value="InterPro"/>
</dbReference>
<feature type="repeat" description="CXXCXGXG motif" evidence="14">
    <location>
        <begin position="190"/>
        <end position="197"/>
    </location>
</feature>
<dbReference type="InterPro" id="IPR012724">
    <property type="entry name" value="DnaJ"/>
</dbReference>
<accession>A0A5C5UU21</accession>
<evidence type="ECO:0000256" key="3">
    <source>
        <dbReference type="ARBA" id="ARBA00022490"/>
    </source>
</evidence>
<comment type="caution">
    <text evidence="18">The sequence shown here is derived from an EMBL/GenBank/DDBJ whole genome shotgun (WGS) entry which is preliminary data.</text>
</comment>
<evidence type="ECO:0000256" key="11">
    <source>
        <dbReference type="ARBA" id="ARBA00053423"/>
    </source>
</evidence>
<dbReference type="InterPro" id="IPR001623">
    <property type="entry name" value="DnaJ_domain"/>
</dbReference>
<proteinExistence type="inferred from homology"/>
<comment type="similarity">
    <text evidence="12 14">Belongs to the DnaJ family.</text>
</comment>
<dbReference type="NCBIfam" id="TIGR02349">
    <property type="entry name" value="DnaJ_bact"/>
    <property type="match status" value="1"/>
</dbReference>
<evidence type="ECO:0000256" key="14">
    <source>
        <dbReference type="HAMAP-Rule" id="MF_01152"/>
    </source>
</evidence>
<dbReference type="PROSITE" id="PS50076">
    <property type="entry name" value="DNAJ_2"/>
    <property type="match status" value="1"/>
</dbReference>
<reference evidence="18 19" key="1">
    <citation type="submission" date="2019-02" db="EMBL/GenBank/DDBJ databases">
        <title>Deep-cultivation of Planctomycetes and their phenomic and genomic characterization uncovers novel biology.</title>
        <authorList>
            <person name="Wiegand S."/>
            <person name="Jogler M."/>
            <person name="Boedeker C."/>
            <person name="Pinto D."/>
            <person name="Vollmers J."/>
            <person name="Rivas-Marin E."/>
            <person name="Kohn T."/>
            <person name="Peeters S.H."/>
            <person name="Heuer A."/>
            <person name="Rast P."/>
            <person name="Oberbeckmann S."/>
            <person name="Bunk B."/>
            <person name="Jeske O."/>
            <person name="Meyerdierks A."/>
            <person name="Storesund J.E."/>
            <person name="Kallscheuer N."/>
            <person name="Luecker S."/>
            <person name="Lage O.M."/>
            <person name="Pohl T."/>
            <person name="Merkel B.J."/>
            <person name="Hornburger P."/>
            <person name="Mueller R.-W."/>
            <person name="Bruemmer F."/>
            <person name="Labrenz M."/>
            <person name="Spormann A.M."/>
            <person name="Op Den Camp H."/>
            <person name="Overmann J."/>
            <person name="Amann R."/>
            <person name="Jetten M.S.M."/>
            <person name="Mascher T."/>
            <person name="Medema M.H."/>
            <person name="Devos D.P."/>
            <person name="Kaster A.-K."/>
            <person name="Ovreas L."/>
            <person name="Rohde M."/>
            <person name="Galperin M.Y."/>
            <person name="Jogler C."/>
        </authorList>
    </citation>
    <scope>NUCLEOTIDE SEQUENCE [LARGE SCALE GENOMIC DNA]</scope>
    <source>
        <strain evidence="18 19">Enr8</strain>
    </source>
</reference>
<dbReference type="OrthoDB" id="9779889at2"/>
<feature type="binding site" evidence="14">
    <location>
        <position position="204"/>
    </location>
    <ligand>
        <name>Zn(2+)</name>
        <dbReference type="ChEBI" id="CHEBI:29105"/>
        <label>1</label>
    </ligand>
</feature>
<protein>
    <recommendedName>
        <fullName evidence="13 14">Chaperone protein DnaJ</fullName>
    </recommendedName>
</protein>
<evidence type="ECO:0000256" key="9">
    <source>
        <dbReference type="ARBA" id="ARBA00023016"/>
    </source>
</evidence>
<keyword evidence="10 14" id="KW-0143">Chaperone</keyword>
<feature type="binding site" evidence="14">
    <location>
        <position position="207"/>
    </location>
    <ligand>
        <name>Zn(2+)</name>
        <dbReference type="ChEBI" id="CHEBI:29105"/>
        <label>1</label>
    </ligand>
</feature>
<evidence type="ECO:0000313" key="18">
    <source>
        <dbReference type="EMBL" id="TWT29861.1"/>
    </source>
</evidence>
<dbReference type="GO" id="GO:0042026">
    <property type="term" value="P:protein refolding"/>
    <property type="evidence" value="ECO:0007669"/>
    <property type="project" value="TreeGrafter"/>
</dbReference>
<name>A0A5C5UU21_9BACT</name>
<dbReference type="GO" id="GO:0005737">
    <property type="term" value="C:cytoplasm"/>
    <property type="evidence" value="ECO:0007669"/>
    <property type="project" value="UniProtKB-SubCell"/>
</dbReference>
<dbReference type="PROSITE" id="PS51188">
    <property type="entry name" value="ZF_CR"/>
    <property type="match status" value="1"/>
</dbReference>
<evidence type="ECO:0000256" key="8">
    <source>
        <dbReference type="ARBA" id="ARBA00022833"/>
    </source>
</evidence>
<organism evidence="18 19">
    <name type="scientific">Blastopirellula retiformator</name>
    <dbReference type="NCBI Taxonomy" id="2527970"/>
    <lineage>
        <taxon>Bacteria</taxon>
        <taxon>Pseudomonadati</taxon>
        <taxon>Planctomycetota</taxon>
        <taxon>Planctomycetia</taxon>
        <taxon>Pirellulales</taxon>
        <taxon>Pirellulaceae</taxon>
        <taxon>Blastopirellula</taxon>
    </lineage>
</organism>
<dbReference type="InterPro" id="IPR018253">
    <property type="entry name" value="DnaJ_domain_CS"/>
</dbReference>
<dbReference type="CDD" id="cd06257">
    <property type="entry name" value="DnaJ"/>
    <property type="match status" value="1"/>
</dbReference>
<dbReference type="CDD" id="cd10719">
    <property type="entry name" value="DnaJ_zf"/>
    <property type="match status" value="1"/>
</dbReference>
<dbReference type="FunFam" id="1.10.287.110:FF:000034">
    <property type="entry name" value="Chaperone protein DnaJ"/>
    <property type="match status" value="1"/>
</dbReference>
<feature type="domain" description="CR-type" evidence="17">
    <location>
        <begin position="138"/>
        <end position="216"/>
    </location>
</feature>
<dbReference type="SMART" id="SM00271">
    <property type="entry name" value="DnaJ"/>
    <property type="match status" value="1"/>
</dbReference>
<sequence length="389" mass="42737">MAVKADYYEVLGVTRTASGDEIAKAYRKLAIKYHPDSNPDDENAMLKFKQAAEAYEVLNDPDKRNRYDQYGHAGVDGQQRQYSDAEDIFEAFGDIFGGGIFGDIFGSGRGRSRGGRRVSKGADIKVQVTLDLEEAARGVEKTVLFDRRETCETCQGSGAAAGSQPERCGRCGGHGQVVQQAGILRVQTTCPSCNGAGVKITDPCRSCRGQGYQSRRVELDVNIPAGVDDQMRVRLTGEGQPSPNGGPAGDCYCFISLRRHKLFERDGEHLILKMPISYTQAALGAEIEVPTLVDGAHLLNVPKGTQSGEVFKVRGQGMPDPHGRGKGDMYVQTYIEVPKKLEQRQEELLRELAELEHTNVSPHRKSFLESIRDYLFSSGDDENDAVKEK</sequence>
<dbReference type="Pfam" id="PF00684">
    <property type="entry name" value="DnaJ_CXXCXGXG"/>
    <property type="match status" value="1"/>
</dbReference>
<feature type="binding site" evidence="14">
    <location>
        <position position="171"/>
    </location>
    <ligand>
        <name>Zn(2+)</name>
        <dbReference type="ChEBI" id="CHEBI:29105"/>
        <label>2</label>
    </ligand>
</feature>
<evidence type="ECO:0000256" key="2">
    <source>
        <dbReference type="ARBA" id="ARBA00011738"/>
    </source>
</evidence>
<evidence type="ECO:0000259" key="17">
    <source>
        <dbReference type="PROSITE" id="PS51188"/>
    </source>
</evidence>
<keyword evidence="6 14" id="KW-0677">Repeat</keyword>
<comment type="cofactor">
    <cofactor evidence="14">
        <name>Zn(2+)</name>
        <dbReference type="ChEBI" id="CHEBI:29105"/>
    </cofactor>
    <text evidence="14">Binds 2 Zn(2+) ions per monomer.</text>
</comment>
<dbReference type="GO" id="GO:0031072">
    <property type="term" value="F:heat shock protein binding"/>
    <property type="evidence" value="ECO:0007669"/>
    <property type="project" value="InterPro"/>
</dbReference>
<dbReference type="EMBL" id="SJPF01000006">
    <property type="protein sequence ID" value="TWT29861.1"/>
    <property type="molecule type" value="Genomic_DNA"/>
</dbReference>
<dbReference type="InterPro" id="IPR036410">
    <property type="entry name" value="HSP_DnaJ_Cys-rich_dom_sf"/>
</dbReference>
<keyword evidence="4 14" id="KW-0235">DNA replication</keyword>
<keyword evidence="7 14" id="KW-0863">Zinc-finger</keyword>
<feature type="domain" description="J" evidence="16">
    <location>
        <begin position="6"/>
        <end position="71"/>
    </location>
</feature>
<dbReference type="GO" id="GO:0009408">
    <property type="term" value="P:response to heat"/>
    <property type="evidence" value="ECO:0007669"/>
    <property type="project" value="InterPro"/>
</dbReference>
<dbReference type="GO" id="GO:0051082">
    <property type="term" value="F:unfolded protein binding"/>
    <property type="evidence" value="ECO:0007669"/>
    <property type="project" value="UniProtKB-UniRule"/>
</dbReference>
<feature type="binding site" evidence="14">
    <location>
        <position position="168"/>
    </location>
    <ligand>
        <name>Zn(2+)</name>
        <dbReference type="ChEBI" id="CHEBI:29105"/>
        <label>2</label>
    </ligand>
</feature>